<proteinExistence type="predicted"/>
<gene>
    <name evidence="1" type="ORF">BARRO_70023</name>
    <name evidence="2" type="ORF">O99_00516</name>
</gene>
<organism evidence="1">
    <name type="scientific">Bartonella rochalimae ATCC BAA-1498</name>
    <dbReference type="NCBI Taxonomy" id="685782"/>
    <lineage>
        <taxon>Bacteria</taxon>
        <taxon>Pseudomonadati</taxon>
        <taxon>Pseudomonadota</taxon>
        <taxon>Alphaproteobacteria</taxon>
        <taxon>Hyphomicrobiales</taxon>
        <taxon>Bartonellaceae</taxon>
        <taxon>Bartonella</taxon>
    </lineage>
</organism>
<name>E6YMN8_9HYPH</name>
<dbReference type="EMBL" id="FN645461">
    <property type="protein sequence ID" value="CBI78126.1"/>
    <property type="molecule type" value="Genomic_DNA"/>
</dbReference>
<dbReference type="PATRIC" id="fig|685782.3.peg.535"/>
<keyword evidence="3" id="KW-1185">Reference proteome</keyword>
<dbReference type="eggNOG" id="ENOG50301K5">
    <property type="taxonomic scope" value="Bacteria"/>
</dbReference>
<reference evidence="1" key="1">
    <citation type="journal article" date="2011" name="PLoS Genet.">
        <title>Parallel evolution of a type IV secretion system in radiating lineages of the host-restricted bacterial pathogen Bartonella.</title>
        <authorList>
            <person name="Engel P."/>
            <person name="Salzburger W."/>
            <person name="Liesch M."/>
            <person name="Chang C.C."/>
            <person name="Maruyama S."/>
            <person name="Lanz C."/>
            <person name="Calteau A."/>
            <person name="Lajus A."/>
            <person name="Medigue C."/>
            <person name="Schuster S.C."/>
            <person name="Dehio C."/>
        </authorList>
    </citation>
    <scope>NUCLEOTIDE SEQUENCE</scope>
    <source>
        <strain evidence="1">ATCC BAA-1498</strain>
    </source>
</reference>
<evidence type="ECO:0000313" key="1">
    <source>
        <dbReference type="EMBL" id="CBI78126.1"/>
    </source>
</evidence>
<dbReference type="RefSeq" id="WP_051668841.1">
    <property type="nucleotide sequence ID" value="NZ_KL407337.1"/>
</dbReference>
<reference evidence="2 3" key="2">
    <citation type="submission" date="2012-04" db="EMBL/GenBank/DDBJ databases">
        <title>The Genome Sequence of Bartonella rochalimae BMGH.</title>
        <authorList>
            <consortium name="The Broad Institute Genome Sequencing Platform"/>
            <consortium name="The Broad Institute Genome Sequencing Center for Infectious Disease"/>
            <person name="Feldgarden M."/>
            <person name="Kirby J."/>
            <person name="Kosoy M."/>
            <person name="Birtles R."/>
            <person name="Probert W.S."/>
            <person name="Chiaraviglio L."/>
            <person name="Walker B."/>
            <person name="Young S.K."/>
            <person name="Zeng Q."/>
            <person name="Gargeya S."/>
            <person name="Fitzgerald M."/>
            <person name="Haas B."/>
            <person name="Abouelleil A."/>
            <person name="Alvarado L."/>
            <person name="Arachchi H.M."/>
            <person name="Berlin A.M."/>
            <person name="Chapman S.B."/>
            <person name="Goldberg J."/>
            <person name="Griggs A."/>
            <person name="Gujja S."/>
            <person name="Hansen M."/>
            <person name="Howarth C."/>
            <person name="Imamovic A."/>
            <person name="Larimer J."/>
            <person name="McCowen C."/>
            <person name="Montmayeur A."/>
            <person name="Murphy C."/>
            <person name="Neiman D."/>
            <person name="Pearson M."/>
            <person name="Priest M."/>
            <person name="Roberts A."/>
            <person name="Saif S."/>
            <person name="Shea T."/>
            <person name="Sisk P."/>
            <person name="Sykes S."/>
            <person name="Wortman J."/>
            <person name="Nusbaum C."/>
            <person name="Birren B."/>
        </authorList>
    </citation>
    <scope>NUCLEOTIDE SEQUENCE [LARGE SCALE GENOMIC DNA]</scope>
    <source>
        <strain evidence="2 3">ATCC BAA-1498</strain>
    </source>
</reference>
<evidence type="ECO:0000313" key="3">
    <source>
        <dbReference type="Proteomes" id="UP000027336"/>
    </source>
</evidence>
<dbReference type="HOGENOM" id="CLU_163176_0_0_5"/>
<dbReference type="Proteomes" id="UP000027336">
    <property type="component" value="Unassembled WGS sequence"/>
</dbReference>
<accession>E6YMN8</accession>
<dbReference type="OrthoDB" id="7926637at2"/>
<protein>
    <submittedName>
        <fullName evidence="1">Uncharacterized protein</fullName>
    </submittedName>
</protein>
<evidence type="ECO:0000313" key="2">
    <source>
        <dbReference type="EMBL" id="KEC56617.1"/>
    </source>
</evidence>
<sequence length="115" mass="13426">MIKFRWRNIILILLFILIAGLLAYRFVFNRIIVSHQMNKTKNMQLEEAISFPNVTMHLFKMNDQQKQRIVYQARKDAISSALASGQNNEQAQKFAEIVIRTVSEEILHPSTVNSY</sequence>
<dbReference type="AlphaFoldDB" id="E6YMN8"/>
<dbReference type="EMBL" id="AHPK01000003">
    <property type="protein sequence ID" value="KEC56617.1"/>
    <property type="molecule type" value="Genomic_DNA"/>
</dbReference>